<proteinExistence type="predicted"/>
<accession>A0A2M7W0J0</accession>
<sequence length="79" mass="8855">MGLFDFFKRKKRTEDVAGTLEYIPGSQTPNQDEAITVEGGELKKRMYVQPEGMSNLEHSNIRIYTGNPFRAFNIGGSIG</sequence>
<comment type="caution">
    <text evidence="1">The sequence shown here is derived from an EMBL/GenBank/DDBJ whole genome shotgun (WGS) entry which is preliminary data.</text>
</comment>
<evidence type="ECO:0000313" key="2">
    <source>
        <dbReference type="Proteomes" id="UP000228952"/>
    </source>
</evidence>
<reference evidence="2" key="1">
    <citation type="submission" date="2017-09" db="EMBL/GenBank/DDBJ databases">
        <title>Depth-based differentiation of microbial function through sediment-hosted aquifers and enrichment of novel symbionts in the deep terrestrial subsurface.</title>
        <authorList>
            <person name="Probst A.J."/>
            <person name="Ladd B."/>
            <person name="Jarett J.K."/>
            <person name="Geller-Mcgrath D.E."/>
            <person name="Sieber C.M.K."/>
            <person name="Emerson J.B."/>
            <person name="Anantharaman K."/>
            <person name="Thomas B.C."/>
            <person name="Malmstrom R."/>
            <person name="Stieglmeier M."/>
            <person name="Klingl A."/>
            <person name="Woyke T."/>
            <person name="Ryan C.M."/>
            <person name="Banfield J.F."/>
        </authorList>
    </citation>
    <scope>NUCLEOTIDE SEQUENCE [LARGE SCALE GENOMIC DNA]</scope>
</reference>
<dbReference type="Proteomes" id="UP000228952">
    <property type="component" value="Unassembled WGS sequence"/>
</dbReference>
<evidence type="ECO:0000313" key="1">
    <source>
        <dbReference type="EMBL" id="PJA12088.1"/>
    </source>
</evidence>
<name>A0A2M7W0J0_9BACT</name>
<organism evidence="1 2">
    <name type="scientific">Candidatus Dojkabacteria bacterium CG_4_10_14_0_2_um_filter_Dojkabacteria_WS6_41_15</name>
    <dbReference type="NCBI Taxonomy" id="2014249"/>
    <lineage>
        <taxon>Bacteria</taxon>
        <taxon>Candidatus Dojkabacteria</taxon>
    </lineage>
</organism>
<dbReference type="EMBL" id="PFQB01000128">
    <property type="protein sequence ID" value="PJA12088.1"/>
    <property type="molecule type" value="Genomic_DNA"/>
</dbReference>
<gene>
    <name evidence="1" type="ORF">COX64_05105</name>
</gene>
<dbReference type="AlphaFoldDB" id="A0A2M7W0J0"/>
<protein>
    <submittedName>
        <fullName evidence="1">Uncharacterized protein</fullName>
    </submittedName>
</protein>